<evidence type="ECO:0000313" key="2">
    <source>
        <dbReference type="EMBL" id="MBB5199134.1"/>
    </source>
</evidence>
<feature type="transmembrane region" description="Helical" evidence="1">
    <location>
        <begin position="207"/>
        <end position="228"/>
    </location>
</feature>
<accession>A0A840RQY6</accession>
<feature type="transmembrane region" description="Helical" evidence="1">
    <location>
        <begin position="383"/>
        <end position="407"/>
    </location>
</feature>
<proteinExistence type="predicted"/>
<feature type="transmembrane region" description="Helical" evidence="1">
    <location>
        <begin position="282"/>
        <end position="301"/>
    </location>
</feature>
<organism evidence="2 3">
    <name type="scientific">Glaciimonas immobilis</name>
    <dbReference type="NCBI Taxonomy" id="728004"/>
    <lineage>
        <taxon>Bacteria</taxon>
        <taxon>Pseudomonadati</taxon>
        <taxon>Pseudomonadota</taxon>
        <taxon>Betaproteobacteria</taxon>
        <taxon>Burkholderiales</taxon>
        <taxon>Oxalobacteraceae</taxon>
        <taxon>Glaciimonas</taxon>
    </lineage>
</organism>
<keyword evidence="1" id="KW-0472">Membrane</keyword>
<keyword evidence="3" id="KW-1185">Reference proteome</keyword>
<dbReference type="Proteomes" id="UP000571084">
    <property type="component" value="Unassembled WGS sequence"/>
</dbReference>
<feature type="transmembrane region" description="Helical" evidence="1">
    <location>
        <begin position="240"/>
        <end position="262"/>
    </location>
</feature>
<keyword evidence="1" id="KW-0812">Transmembrane</keyword>
<comment type="caution">
    <text evidence="2">The sequence shown here is derived from an EMBL/GenBank/DDBJ whole genome shotgun (WGS) entry which is preliminary data.</text>
</comment>
<feature type="transmembrane region" description="Helical" evidence="1">
    <location>
        <begin position="36"/>
        <end position="57"/>
    </location>
</feature>
<gene>
    <name evidence="2" type="ORF">HNR39_000961</name>
</gene>
<dbReference type="InterPro" id="IPR051533">
    <property type="entry name" value="WaaL-like"/>
</dbReference>
<evidence type="ECO:0000313" key="3">
    <source>
        <dbReference type="Proteomes" id="UP000571084"/>
    </source>
</evidence>
<name>A0A840RQY6_9BURK</name>
<dbReference type="PANTHER" id="PTHR37422">
    <property type="entry name" value="TEICHURONIC ACID BIOSYNTHESIS PROTEIN TUAE"/>
    <property type="match status" value="1"/>
</dbReference>
<reference evidence="2 3" key="1">
    <citation type="submission" date="2020-08" db="EMBL/GenBank/DDBJ databases">
        <title>Genomic Encyclopedia of Type Strains, Phase IV (KMG-IV): sequencing the most valuable type-strain genomes for metagenomic binning, comparative biology and taxonomic classification.</title>
        <authorList>
            <person name="Goeker M."/>
        </authorList>
    </citation>
    <scope>NUCLEOTIDE SEQUENCE [LARGE SCALE GENOMIC DNA]</scope>
    <source>
        <strain evidence="2 3">DSM 23240</strain>
    </source>
</reference>
<feature type="transmembrane region" description="Helical" evidence="1">
    <location>
        <begin position="166"/>
        <end position="187"/>
    </location>
</feature>
<feature type="transmembrane region" description="Helical" evidence="1">
    <location>
        <begin position="6"/>
        <end position="29"/>
    </location>
</feature>
<feature type="transmembrane region" description="Helical" evidence="1">
    <location>
        <begin position="134"/>
        <end position="154"/>
    </location>
</feature>
<evidence type="ECO:0000256" key="1">
    <source>
        <dbReference type="SAM" id="Phobius"/>
    </source>
</evidence>
<feature type="transmembrane region" description="Helical" evidence="1">
    <location>
        <begin position="103"/>
        <end position="122"/>
    </location>
</feature>
<sequence>MNATLSYLLSAAPFFLALFVALAGATLVVTGATKPWWGVAAYLALLFYFPNASWGIVDQIDNSSFYNRGTGIFFFSAINIFLFGLVVQTFVGRTWTNTPPITHNLKIPALLFGLILLGNILIGSMYDQVHWYDIVAYSGLMNVANFMFAFYVFTSCVKEAEDLKKLINVLLFCAVTRGIWGLVRFVALGGDPANFYSNFQHIDVKLTFFDINDTLIAMLALFIIAWRLSIDQISKTPIRIAYYAIVGLELFIIVFSCRRTAWGGLALAALLFSFCQKKNVRYRLIAGYLLGGLPLLVYKMLQRSVQSVHQGSLIERLFPDVASGGGLNFTTGRFSELFAAFLTWKESPWLGLGAWGRYSGFRFSELAWHHGNFGWMHSGVMHLALKSGLLGVAISLAAFVGVIRFSLKVKGGMASFELCLLMGGLAGILFMLPNWLIGTPVIEFRTMQLMAFTFALPYMAYTISQKIKG</sequence>
<keyword evidence="1" id="KW-1133">Transmembrane helix</keyword>
<dbReference type="RefSeq" id="WP_168055478.1">
    <property type="nucleotide sequence ID" value="NZ_JAAOZT010000006.1"/>
</dbReference>
<feature type="transmembrane region" description="Helical" evidence="1">
    <location>
        <begin position="413"/>
        <end position="437"/>
    </location>
</feature>
<protein>
    <submittedName>
        <fullName evidence="2">Uncharacterized protein</fullName>
    </submittedName>
</protein>
<dbReference type="PANTHER" id="PTHR37422:SF13">
    <property type="entry name" value="LIPOPOLYSACCHARIDE BIOSYNTHESIS PROTEIN PA4999-RELATED"/>
    <property type="match status" value="1"/>
</dbReference>
<dbReference type="EMBL" id="JACHHQ010000002">
    <property type="protein sequence ID" value="MBB5199134.1"/>
    <property type="molecule type" value="Genomic_DNA"/>
</dbReference>
<feature type="transmembrane region" description="Helical" evidence="1">
    <location>
        <begin position="69"/>
        <end position="91"/>
    </location>
</feature>
<dbReference type="AlphaFoldDB" id="A0A840RQY6"/>